<proteinExistence type="predicted"/>
<evidence type="ECO:0000313" key="1">
    <source>
        <dbReference type="EMBL" id="MEI5906488.1"/>
    </source>
</evidence>
<sequence length="124" mass="13815">MSRYSFVDGVKVRSIVFSSLVQAGDTQYLNGNARVLAVQREKECFFGNEGDHLSQFRVFNEPIPFLSAPIPTEFSKIDLTPAIRVGVIDVIGASTVGIIHIGNIGDVRLESRIKHIRQLENKEE</sequence>
<reference evidence="1 2" key="1">
    <citation type="journal article" date="2018" name="J. Microbiol.">
        <title>Bacillus spongiae sp. nov., isolated from sponge of Jeju Island.</title>
        <authorList>
            <person name="Lee G.E."/>
            <person name="Im W.T."/>
            <person name="Park J.S."/>
        </authorList>
    </citation>
    <scope>NUCLEOTIDE SEQUENCE [LARGE SCALE GENOMIC DNA]</scope>
    <source>
        <strain evidence="1 2">135PIL107-10</strain>
    </source>
</reference>
<organism evidence="1 2">
    <name type="scientific">Bacillus spongiae</name>
    <dbReference type="NCBI Taxonomy" id="2683610"/>
    <lineage>
        <taxon>Bacteria</taxon>
        <taxon>Bacillati</taxon>
        <taxon>Bacillota</taxon>
        <taxon>Bacilli</taxon>
        <taxon>Bacillales</taxon>
        <taxon>Bacillaceae</taxon>
        <taxon>Bacillus</taxon>
    </lineage>
</organism>
<dbReference type="EMBL" id="JBBAXC010000003">
    <property type="protein sequence ID" value="MEI5906488.1"/>
    <property type="molecule type" value="Genomic_DNA"/>
</dbReference>
<dbReference type="Proteomes" id="UP001312865">
    <property type="component" value="Unassembled WGS sequence"/>
</dbReference>
<comment type="caution">
    <text evidence="1">The sequence shown here is derived from an EMBL/GenBank/DDBJ whole genome shotgun (WGS) entry which is preliminary data.</text>
</comment>
<evidence type="ECO:0000313" key="2">
    <source>
        <dbReference type="Proteomes" id="UP001312865"/>
    </source>
</evidence>
<gene>
    <name evidence="1" type="ORF">WAK64_05390</name>
</gene>
<protein>
    <submittedName>
        <fullName evidence="1">Spore germination protein GerPE</fullName>
    </submittedName>
</protein>
<accession>A0ABU8HAZ7</accession>
<keyword evidence="2" id="KW-1185">Reference proteome</keyword>
<dbReference type="InterPro" id="IPR024496">
    <property type="entry name" value="Spore_germ_GerPE"/>
</dbReference>
<dbReference type="Pfam" id="PF10970">
    <property type="entry name" value="GerPE"/>
    <property type="match status" value="1"/>
</dbReference>
<dbReference type="RefSeq" id="WP_336585919.1">
    <property type="nucleotide sequence ID" value="NZ_JBBAXC010000003.1"/>
</dbReference>
<name>A0ABU8HAZ7_9BACI</name>